<proteinExistence type="predicted"/>
<feature type="transmembrane region" description="Helical" evidence="1">
    <location>
        <begin position="145"/>
        <end position="163"/>
    </location>
</feature>
<reference evidence="2 3" key="1">
    <citation type="journal article" date="2024" name="Ann. Entomol. Soc. Am.">
        <title>Genomic analyses of the southern and eastern yellowjacket wasps (Hymenoptera: Vespidae) reveal evolutionary signatures of social life.</title>
        <authorList>
            <person name="Catto M.A."/>
            <person name="Caine P.B."/>
            <person name="Orr S.E."/>
            <person name="Hunt B.G."/>
            <person name="Goodisman M.A.D."/>
        </authorList>
    </citation>
    <scope>NUCLEOTIDE SEQUENCE [LARGE SCALE GENOMIC DNA]</scope>
    <source>
        <strain evidence="2">233</strain>
        <tissue evidence="2">Head and thorax</tissue>
    </source>
</reference>
<dbReference type="Proteomes" id="UP001607302">
    <property type="component" value="Unassembled WGS sequence"/>
</dbReference>
<dbReference type="AlphaFoldDB" id="A0ABD2AIN2"/>
<name>A0ABD2AIN2_VESSQ</name>
<sequence length="226" mass="26279">MTERKEFGQFTYFIEKEQRTTLQIKQLAGNKRYNIFQNHMKYLNITILNCITNFVHPIVKYFQSNNTFDKYISSKYFISLIIVYRCVYVQGRKKPIAIKQKLETSIIDIRRLALTNFGGNKGGSNKNSSNKNKNSSNINNNSNNIIMIMFTIICTILIQHNILKYKMMFGTFKNTSPHEIFHPSKTPMEVSGKHGLRTILIKRYLLAATSKALFIRRSSLKSQSKN</sequence>
<evidence type="ECO:0000313" key="3">
    <source>
        <dbReference type="Proteomes" id="UP001607302"/>
    </source>
</evidence>
<protein>
    <submittedName>
        <fullName evidence="2">Uncharacterized protein</fullName>
    </submittedName>
</protein>
<gene>
    <name evidence="2" type="ORF">V1478_010065</name>
</gene>
<keyword evidence="1" id="KW-0812">Transmembrane</keyword>
<keyword evidence="1" id="KW-0472">Membrane</keyword>
<evidence type="ECO:0000313" key="2">
    <source>
        <dbReference type="EMBL" id="KAL2720489.1"/>
    </source>
</evidence>
<keyword evidence="3" id="KW-1185">Reference proteome</keyword>
<dbReference type="EMBL" id="JAUDFV010000146">
    <property type="protein sequence ID" value="KAL2720489.1"/>
    <property type="molecule type" value="Genomic_DNA"/>
</dbReference>
<organism evidence="2 3">
    <name type="scientific">Vespula squamosa</name>
    <name type="common">Southern yellow jacket</name>
    <name type="synonym">Wasp</name>
    <dbReference type="NCBI Taxonomy" id="30214"/>
    <lineage>
        <taxon>Eukaryota</taxon>
        <taxon>Metazoa</taxon>
        <taxon>Ecdysozoa</taxon>
        <taxon>Arthropoda</taxon>
        <taxon>Hexapoda</taxon>
        <taxon>Insecta</taxon>
        <taxon>Pterygota</taxon>
        <taxon>Neoptera</taxon>
        <taxon>Endopterygota</taxon>
        <taxon>Hymenoptera</taxon>
        <taxon>Apocrita</taxon>
        <taxon>Aculeata</taxon>
        <taxon>Vespoidea</taxon>
        <taxon>Vespidae</taxon>
        <taxon>Vespinae</taxon>
        <taxon>Vespula</taxon>
    </lineage>
</organism>
<comment type="caution">
    <text evidence="2">The sequence shown here is derived from an EMBL/GenBank/DDBJ whole genome shotgun (WGS) entry which is preliminary data.</text>
</comment>
<accession>A0ABD2AIN2</accession>
<evidence type="ECO:0000256" key="1">
    <source>
        <dbReference type="SAM" id="Phobius"/>
    </source>
</evidence>
<keyword evidence="1" id="KW-1133">Transmembrane helix</keyword>